<gene>
    <name evidence="7" type="ORF">METZ01_LOCUS406797</name>
</gene>
<dbReference type="InterPro" id="IPR007197">
    <property type="entry name" value="rSAM"/>
</dbReference>
<dbReference type="PANTHER" id="PTHR43409">
    <property type="entry name" value="ANAEROBIC MAGNESIUM-PROTOPORPHYRIN IX MONOMETHYL ESTER CYCLASE-RELATED"/>
    <property type="match status" value="1"/>
</dbReference>
<comment type="cofactor">
    <cofactor evidence="1">
        <name>[4Fe-4S] cluster</name>
        <dbReference type="ChEBI" id="CHEBI:49883"/>
    </cofactor>
</comment>
<dbReference type="AlphaFoldDB" id="A0A382W580"/>
<dbReference type="Pfam" id="PF02310">
    <property type="entry name" value="B12-binding"/>
    <property type="match status" value="1"/>
</dbReference>
<evidence type="ECO:0000256" key="4">
    <source>
        <dbReference type="ARBA" id="ARBA00023004"/>
    </source>
</evidence>
<dbReference type="SFLD" id="SFLDG01082">
    <property type="entry name" value="B12-binding_domain_containing"/>
    <property type="match status" value="1"/>
</dbReference>
<keyword evidence="4" id="KW-0408">Iron</keyword>
<evidence type="ECO:0000256" key="1">
    <source>
        <dbReference type="ARBA" id="ARBA00001966"/>
    </source>
</evidence>
<evidence type="ECO:0000256" key="3">
    <source>
        <dbReference type="ARBA" id="ARBA00022723"/>
    </source>
</evidence>
<evidence type="ECO:0000259" key="6">
    <source>
        <dbReference type="PROSITE" id="PS51332"/>
    </source>
</evidence>
<feature type="non-terminal residue" evidence="7">
    <location>
        <position position="1"/>
    </location>
</feature>
<dbReference type="GO" id="GO:0003824">
    <property type="term" value="F:catalytic activity"/>
    <property type="evidence" value="ECO:0007669"/>
    <property type="project" value="InterPro"/>
</dbReference>
<dbReference type="InterPro" id="IPR058240">
    <property type="entry name" value="rSAM_sf"/>
</dbReference>
<keyword evidence="2" id="KW-0949">S-adenosyl-L-methionine</keyword>
<dbReference type="GO" id="GO:0051536">
    <property type="term" value="F:iron-sulfur cluster binding"/>
    <property type="evidence" value="ECO:0007669"/>
    <property type="project" value="UniProtKB-KW"/>
</dbReference>
<evidence type="ECO:0000256" key="5">
    <source>
        <dbReference type="ARBA" id="ARBA00023014"/>
    </source>
</evidence>
<proteinExistence type="predicted"/>
<protein>
    <recommendedName>
        <fullName evidence="6">B12-binding domain-containing protein</fullName>
    </recommendedName>
</protein>
<dbReference type="SUPFAM" id="SSF102114">
    <property type="entry name" value="Radical SAM enzymes"/>
    <property type="match status" value="1"/>
</dbReference>
<accession>A0A382W580</accession>
<feature type="non-terminal residue" evidence="7">
    <location>
        <position position="229"/>
    </location>
</feature>
<keyword evidence="3" id="KW-0479">Metal-binding</keyword>
<name>A0A382W580_9ZZZZ</name>
<dbReference type="Gene3D" id="3.40.50.280">
    <property type="entry name" value="Cobalamin-binding domain"/>
    <property type="match status" value="1"/>
</dbReference>
<dbReference type="GO" id="GO:0031419">
    <property type="term" value="F:cobalamin binding"/>
    <property type="evidence" value="ECO:0007669"/>
    <property type="project" value="InterPro"/>
</dbReference>
<dbReference type="PROSITE" id="PS51332">
    <property type="entry name" value="B12_BINDING"/>
    <property type="match status" value="1"/>
</dbReference>
<evidence type="ECO:0000256" key="2">
    <source>
        <dbReference type="ARBA" id="ARBA00022691"/>
    </source>
</evidence>
<dbReference type="InterPro" id="IPR051198">
    <property type="entry name" value="BchE-like"/>
</dbReference>
<sequence length="229" mass="26478">VNISPKNKYKIALVWPNGYNPEYSIPISLSYLKSNIDEKKYEVRIFDNAFRNLSYDSKIFFNELKSFDPNVVGISTWSPMFLETLEIAKLVKSINSKVITVLGGAHITSYYERIIGVDDVDFMFRGEADLSFGVFLDELQKKKKNWNKIKGLVYKTKDGFKCNDMDRENNLDLINIPDYSAIKLEEYVKIGYRWNSPPDPNAPLWVTRGCPYRCQYCAAPDLNGRPVRK</sequence>
<dbReference type="GO" id="GO:0046872">
    <property type="term" value="F:metal ion binding"/>
    <property type="evidence" value="ECO:0007669"/>
    <property type="project" value="UniProtKB-KW"/>
</dbReference>
<keyword evidence="5" id="KW-0411">Iron-sulfur</keyword>
<feature type="domain" description="B12-binding" evidence="6">
    <location>
        <begin position="8"/>
        <end position="146"/>
    </location>
</feature>
<reference evidence="7" key="1">
    <citation type="submission" date="2018-05" db="EMBL/GenBank/DDBJ databases">
        <authorList>
            <person name="Lanie J.A."/>
            <person name="Ng W.-L."/>
            <person name="Kazmierczak K.M."/>
            <person name="Andrzejewski T.M."/>
            <person name="Davidsen T.M."/>
            <person name="Wayne K.J."/>
            <person name="Tettelin H."/>
            <person name="Glass J.I."/>
            <person name="Rusch D."/>
            <person name="Podicherti R."/>
            <person name="Tsui H.-C.T."/>
            <person name="Winkler M.E."/>
        </authorList>
    </citation>
    <scope>NUCLEOTIDE SEQUENCE</scope>
</reference>
<organism evidence="7">
    <name type="scientific">marine metagenome</name>
    <dbReference type="NCBI Taxonomy" id="408172"/>
    <lineage>
        <taxon>unclassified sequences</taxon>
        <taxon>metagenomes</taxon>
        <taxon>ecological metagenomes</taxon>
    </lineage>
</organism>
<dbReference type="SFLD" id="SFLDS00029">
    <property type="entry name" value="Radical_SAM"/>
    <property type="match status" value="1"/>
</dbReference>
<dbReference type="PANTHER" id="PTHR43409:SF7">
    <property type="entry name" value="BLL1977 PROTEIN"/>
    <property type="match status" value="1"/>
</dbReference>
<dbReference type="EMBL" id="UINC01157125">
    <property type="protein sequence ID" value="SVD53943.1"/>
    <property type="molecule type" value="Genomic_DNA"/>
</dbReference>
<evidence type="ECO:0000313" key="7">
    <source>
        <dbReference type="EMBL" id="SVD53943.1"/>
    </source>
</evidence>
<dbReference type="CDD" id="cd02068">
    <property type="entry name" value="radical_SAM_B12_BD"/>
    <property type="match status" value="1"/>
</dbReference>
<dbReference type="InterPro" id="IPR006158">
    <property type="entry name" value="Cobalamin-bd"/>
</dbReference>